<dbReference type="Proteomes" id="UP000272136">
    <property type="component" value="Chromosome 2"/>
</dbReference>
<dbReference type="AlphaFoldDB" id="A0AAP9GBW8"/>
<dbReference type="Proteomes" id="UP000390336">
    <property type="component" value="Chromosome 1"/>
</dbReference>
<reference evidence="2 4" key="1">
    <citation type="journal article" date="2015" name="Genome Announc.">
        <title>Draft Genome Sequence of Vibrio owensii Strain SH-14, Which Causes Shrimp Acute Hepatopancreatic Necrosis Disease.</title>
        <authorList>
            <person name="Liu L."/>
            <person name="Xiao J."/>
            <person name="Xia X."/>
            <person name="Pan Y."/>
            <person name="Yan S."/>
            <person name="Wang Y."/>
        </authorList>
    </citation>
    <scope>NUCLEOTIDE SEQUENCE [LARGE SCALE GENOMIC DNA]</scope>
    <source>
        <strain evidence="2 4">SH14</strain>
    </source>
</reference>
<name>A0AAP9GBW8_9VIBR</name>
<organism evidence="2 4">
    <name type="scientific">Vibrio owensii</name>
    <dbReference type="NCBI Taxonomy" id="696485"/>
    <lineage>
        <taxon>Bacteria</taxon>
        <taxon>Pseudomonadati</taxon>
        <taxon>Pseudomonadota</taxon>
        <taxon>Gammaproteobacteria</taxon>
        <taxon>Vibrionales</taxon>
        <taxon>Vibrionaceae</taxon>
        <taxon>Vibrio</taxon>
    </lineage>
</organism>
<sequence length="217" mass="24691">MNDDILNNNDDQRIKAEGQFVVLDKLKVALDSRFNMQAVVEPSNAVARREIRVMADNIQLNRIPSPAYTKYVPYEGVINAVVSMRVSGGNTKHFLSAQAMQYAIAMAHYLEHQIVVIKDVAQKLDDMKPTDDRFNWMEIVGDAEIISAKEKSTGWSGNKDDDDYDNSDELFVYRKDWLVTIGITIHSHFYNPLLSQMNFVSEIDDTVIEVNHDSQCS</sequence>
<dbReference type="EMBL" id="CP033138">
    <property type="protein sequence ID" value="AYO18087.1"/>
    <property type="molecule type" value="Genomic_DNA"/>
</dbReference>
<evidence type="ECO:0000313" key="1">
    <source>
        <dbReference type="EMBL" id="AYO18087.1"/>
    </source>
</evidence>
<evidence type="ECO:0000313" key="2">
    <source>
        <dbReference type="EMBL" id="QGH47269.1"/>
    </source>
</evidence>
<keyword evidence="3" id="KW-1185">Reference proteome</keyword>
<reference evidence="2" key="3">
    <citation type="submission" date="2019-11" db="EMBL/GenBank/DDBJ databases">
        <title>Complete genome sequence of Vibrio owensii SH-14 isolated from shrimp with acute hepatopancreatic necrosis diease.</title>
        <authorList>
            <person name="Liang X."/>
            <person name="Wang Y."/>
        </authorList>
    </citation>
    <scope>NUCLEOTIDE SEQUENCE</scope>
    <source>
        <strain evidence="2">SH14</strain>
    </source>
</reference>
<evidence type="ECO:0000313" key="4">
    <source>
        <dbReference type="Proteomes" id="UP000390336"/>
    </source>
</evidence>
<dbReference type="RefSeq" id="WP_054824827.1">
    <property type="nucleotide sequence ID" value="NZ_CP033138.1"/>
</dbReference>
<dbReference type="EMBL" id="CP045859">
    <property type="protein sequence ID" value="QGH47269.1"/>
    <property type="molecule type" value="Genomic_DNA"/>
</dbReference>
<proteinExistence type="predicted"/>
<protein>
    <submittedName>
        <fullName evidence="2">Uncharacterized protein</fullName>
    </submittedName>
</protein>
<evidence type="ECO:0000313" key="3">
    <source>
        <dbReference type="Proteomes" id="UP000272136"/>
    </source>
</evidence>
<gene>
    <name evidence="2" type="ORF">APZ19_09300</name>
    <name evidence="1" type="ORF">D0812_27495</name>
</gene>
<accession>A0AAP9GBW8</accession>
<reference evidence="1 3" key="2">
    <citation type="submission" date="2018-10" db="EMBL/GenBank/DDBJ databases">
        <title>Whole Genome of Vibrio owensii strain 170502, isolated from Acute Hepatopancreatic Necrosis Disease (AHPND) shrimp.</title>
        <authorList>
            <person name="Yan M."/>
            <person name="Wang X."/>
            <person name="Wang Y."/>
        </authorList>
    </citation>
    <scope>NUCLEOTIDE SEQUENCE [LARGE SCALE GENOMIC DNA]</scope>
    <source>
        <strain evidence="1 3">1700302</strain>
    </source>
</reference>